<dbReference type="AlphaFoldDB" id="A0AAV5SYQ9"/>
<dbReference type="EMBL" id="BTSX01000003">
    <property type="protein sequence ID" value="GMS88310.1"/>
    <property type="molecule type" value="Genomic_DNA"/>
</dbReference>
<sequence>LLRESLEYTIATSLNHISVLQSTIAAMEARVAELREMRRRGSVASSSSVSSMSAAGAAGGGGAAATTPMTSSTLSVLAKAGLSRQETAESGVYDGSLTSSEDSILAGTVVR</sequence>
<feature type="region of interest" description="Disordered" evidence="1">
    <location>
        <begin position="88"/>
        <end position="111"/>
    </location>
</feature>
<evidence type="ECO:0000313" key="2">
    <source>
        <dbReference type="EMBL" id="GMS88310.1"/>
    </source>
</evidence>
<name>A0AAV5SYQ9_9BILA</name>
<reference evidence="2" key="1">
    <citation type="submission" date="2023-10" db="EMBL/GenBank/DDBJ databases">
        <title>Genome assembly of Pristionchus species.</title>
        <authorList>
            <person name="Yoshida K."/>
            <person name="Sommer R.J."/>
        </authorList>
    </citation>
    <scope>NUCLEOTIDE SEQUENCE</scope>
    <source>
        <strain evidence="2">RS0144</strain>
    </source>
</reference>
<protein>
    <submittedName>
        <fullName evidence="2">Uncharacterized protein</fullName>
    </submittedName>
</protein>
<feature type="region of interest" description="Disordered" evidence="1">
    <location>
        <begin position="37"/>
        <end position="68"/>
    </location>
</feature>
<dbReference type="Proteomes" id="UP001432027">
    <property type="component" value="Unassembled WGS sequence"/>
</dbReference>
<evidence type="ECO:0000256" key="1">
    <source>
        <dbReference type="SAM" id="MobiDB-lite"/>
    </source>
</evidence>
<keyword evidence="3" id="KW-1185">Reference proteome</keyword>
<proteinExistence type="predicted"/>
<comment type="caution">
    <text evidence="2">The sequence shown here is derived from an EMBL/GenBank/DDBJ whole genome shotgun (WGS) entry which is preliminary data.</text>
</comment>
<accession>A0AAV5SYQ9</accession>
<feature type="non-terminal residue" evidence="2">
    <location>
        <position position="1"/>
    </location>
</feature>
<gene>
    <name evidence="2" type="ORF">PENTCL1PPCAC_10485</name>
</gene>
<evidence type="ECO:0000313" key="3">
    <source>
        <dbReference type="Proteomes" id="UP001432027"/>
    </source>
</evidence>
<organism evidence="2 3">
    <name type="scientific">Pristionchus entomophagus</name>
    <dbReference type="NCBI Taxonomy" id="358040"/>
    <lineage>
        <taxon>Eukaryota</taxon>
        <taxon>Metazoa</taxon>
        <taxon>Ecdysozoa</taxon>
        <taxon>Nematoda</taxon>
        <taxon>Chromadorea</taxon>
        <taxon>Rhabditida</taxon>
        <taxon>Rhabditina</taxon>
        <taxon>Diplogasteromorpha</taxon>
        <taxon>Diplogasteroidea</taxon>
        <taxon>Neodiplogasteridae</taxon>
        <taxon>Pristionchus</taxon>
    </lineage>
</organism>
<feature type="compositionally biased region" description="Low complexity" evidence="1">
    <location>
        <begin position="42"/>
        <end position="56"/>
    </location>
</feature>